<dbReference type="EMBL" id="PKPP01014609">
    <property type="protein sequence ID" value="PWA39480.1"/>
    <property type="molecule type" value="Genomic_DNA"/>
</dbReference>
<reference evidence="2 3" key="1">
    <citation type="journal article" date="2018" name="Mol. Plant">
        <title>The genome of Artemisia annua provides insight into the evolution of Asteraceae family and artemisinin biosynthesis.</title>
        <authorList>
            <person name="Shen Q."/>
            <person name="Zhang L."/>
            <person name="Liao Z."/>
            <person name="Wang S."/>
            <person name="Yan T."/>
            <person name="Shi P."/>
            <person name="Liu M."/>
            <person name="Fu X."/>
            <person name="Pan Q."/>
            <person name="Wang Y."/>
            <person name="Lv Z."/>
            <person name="Lu X."/>
            <person name="Zhang F."/>
            <person name="Jiang W."/>
            <person name="Ma Y."/>
            <person name="Chen M."/>
            <person name="Hao X."/>
            <person name="Li L."/>
            <person name="Tang Y."/>
            <person name="Lv G."/>
            <person name="Zhou Y."/>
            <person name="Sun X."/>
            <person name="Brodelius P.E."/>
            <person name="Rose J.K.C."/>
            <person name="Tang K."/>
        </authorList>
    </citation>
    <scope>NUCLEOTIDE SEQUENCE [LARGE SCALE GENOMIC DNA]</scope>
    <source>
        <strain evidence="3">cv. Huhao1</strain>
        <tissue evidence="2">Leaf</tissue>
    </source>
</reference>
<protein>
    <submittedName>
        <fullName evidence="2">Uncharacterized protein</fullName>
    </submittedName>
</protein>
<dbReference type="Proteomes" id="UP000245207">
    <property type="component" value="Unassembled WGS sequence"/>
</dbReference>
<feature type="region of interest" description="Disordered" evidence="1">
    <location>
        <begin position="1"/>
        <end position="22"/>
    </location>
</feature>
<organism evidence="2 3">
    <name type="scientific">Artemisia annua</name>
    <name type="common">Sweet wormwood</name>
    <dbReference type="NCBI Taxonomy" id="35608"/>
    <lineage>
        <taxon>Eukaryota</taxon>
        <taxon>Viridiplantae</taxon>
        <taxon>Streptophyta</taxon>
        <taxon>Embryophyta</taxon>
        <taxon>Tracheophyta</taxon>
        <taxon>Spermatophyta</taxon>
        <taxon>Magnoliopsida</taxon>
        <taxon>eudicotyledons</taxon>
        <taxon>Gunneridae</taxon>
        <taxon>Pentapetalae</taxon>
        <taxon>asterids</taxon>
        <taxon>campanulids</taxon>
        <taxon>Asterales</taxon>
        <taxon>Asteraceae</taxon>
        <taxon>Asteroideae</taxon>
        <taxon>Anthemideae</taxon>
        <taxon>Artemisiinae</taxon>
        <taxon>Artemisia</taxon>
    </lineage>
</organism>
<gene>
    <name evidence="2" type="ORF">CTI12_AA571730</name>
</gene>
<evidence type="ECO:0000313" key="3">
    <source>
        <dbReference type="Proteomes" id="UP000245207"/>
    </source>
</evidence>
<accession>A0A2U1KRV1</accession>
<name>A0A2U1KRV1_ARTAN</name>
<comment type="caution">
    <text evidence="2">The sequence shown here is derived from an EMBL/GenBank/DDBJ whole genome shotgun (WGS) entry which is preliminary data.</text>
</comment>
<proteinExistence type="predicted"/>
<keyword evidence="3" id="KW-1185">Reference proteome</keyword>
<evidence type="ECO:0000313" key="2">
    <source>
        <dbReference type="EMBL" id="PWA39480.1"/>
    </source>
</evidence>
<dbReference type="AlphaFoldDB" id="A0A2U1KRV1"/>
<sequence length="84" mass="9198">MIPSRAANLKVNSSSRHLPGDVDAPGRGLRNFPAWGLPGSAARVLMRFLTLFGGLWSQAHCNVPDWYRTAARSIRALAVPEDRV</sequence>
<evidence type="ECO:0000256" key="1">
    <source>
        <dbReference type="SAM" id="MobiDB-lite"/>
    </source>
</evidence>